<dbReference type="InterPro" id="IPR012334">
    <property type="entry name" value="Pectin_lyas_fold"/>
</dbReference>
<comment type="caution">
    <text evidence="2">The sequence shown here is derived from an EMBL/GenBank/DDBJ whole genome shotgun (WGS) entry which is preliminary data.</text>
</comment>
<dbReference type="InterPro" id="IPR024535">
    <property type="entry name" value="RHGA/B-epi-like_pectate_lyase"/>
</dbReference>
<gene>
    <name evidence="2" type="ORF">GCM10023210_19630</name>
</gene>
<dbReference type="SUPFAM" id="SSF51126">
    <property type="entry name" value="Pectin lyase-like"/>
    <property type="match status" value="1"/>
</dbReference>
<proteinExistence type="predicted"/>
<sequence length="707" mass="79163">MSYLLIIDKYTGEQCKYVETEKWYDNTTLMDDSLCDHVIYIQHEHKYYKRVLNDYITVKMFGAIGDGLTDDSEAIQKAVDFCEKTSQKTLFFPPGNYLLNTPIQNTRGGVKFIGSGAFLREESWWNAQQPHSPFSGCSLIVPQNSSAFVFKSTVTDPVFMESIQFLAKEGRTAGSTFAIDFKSEFDGPVWPFVVRDCHFRGFNRAISFKSSNAYNVASVQITGCAFSQNDECVYFGFTDDNEKRNVCWGFLFENNKCHDNARIIYGSFAKDLVKIVNNNFEGTIDYISPPSEKPKPYAIDIEISNCTVHFFGNHFESMRSNAVYISSLPKNSNGDYISFSNTTALSNQNRVEISGNNTDGMIADHVLEYDLSGLQIINKDSSNLYIYSCEIVENLSATSNIFLNEFAKKNGTIIKFSDTDGDSYLFNNALKNISTVKVSSSKTLYIDEEQYDSFGNKDNNFAAFFNGGYSMTFKGKSKYIGATFKVNQRLGNFIADGFFSSFYNENNNTIPSPGTPKYVTGMLSQKAGKSLFVLIYPSTDLYSATSDFNAFYAGISLYNLQEKNTLIATDITYFTMGDDENDNDYNPNILPYYQKSNVVEKVGTFEKGQTFVDTAGNFNVVKQSGTIDSGSFLNNVTASGTIGKEYLDSVSNSEKFTIGQYLKFGNLPDVYRIVGCKNGTKFYLNKNLTSSFSNSPVTFSTPTISVI</sequence>
<accession>A0ABP9MB53</accession>
<keyword evidence="3" id="KW-1185">Reference proteome</keyword>
<dbReference type="Gene3D" id="2.160.20.10">
    <property type="entry name" value="Single-stranded right-handed beta-helix, Pectin lyase-like"/>
    <property type="match status" value="1"/>
</dbReference>
<evidence type="ECO:0000259" key="1">
    <source>
        <dbReference type="Pfam" id="PF12708"/>
    </source>
</evidence>
<dbReference type="EMBL" id="BAABHX010000003">
    <property type="protein sequence ID" value="GAA5091736.1"/>
    <property type="molecule type" value="Genomic_DNA"/>
</dbReference>
<name>A0ABP9MB53_9FLAO</name>
<organism evidence="2 3">
    <name type="scientific">Chryseobacterium ginsengisoli</name>
    <dbReference type="NCBI Taxonomy" id="363853"/>
    <lineage>
        <taxon>Bacteria</taxon>
        <taxon>Pseudomonadati</taxon>
        <taxon>Bacteroidota</taxon>
        <taxon>Flavobacteriia</taxon>
        <taxon>Flavobacteriales</taxon>
        <taxon>Weeksellaceae</taxon>
        <taxon>Chryseobacterium group</taxon>
        <taxon>Chryseobacterium</taxon>
    </lineage>
</organism>
<reference evidence="3" key="1">
    <citation type="journal article" date="2019" name="Int. J. Syst. Evol. Microbiol.">
        <title>The Global Catalogue of Microorganisms (GCM) 10K type strain sequencing project: providing services to taxonomists for standard genome sequencing and annotation.</title>
        <authorList>
            <consortium name="The Broad Institute Genomics Platform"/>
            <consortium name="The Broad Institute Genome Sequencing Center for Infectious Disease"/>
            <person name="Wu L."/>
            <person name="Ma J."/>
        </authorList>
    </citation>
    <scope>NUCLEOTIDE SEQUENCE [LARGE SCALE GENOMIC DNA]</scope>
    <source>
        <strain evidence="3">JCM 18019</strain>
    </source>
</reference>
<feature type="domain" description="Rhamnogalacturonase A/B/Epimerase-like pectate lyase" evidence="1">
    <location>
        <begin position="56"/>
        <end position="116"/>
    </location>
</feature>
<dbReference type="Proteomes" id="UP001500353">
    <property type="component" value="Unassembled WGS sequence"/>
</dbReference>
<protein>
    <recommendedName>
        <fullName evidence="1">Rhamnogalacturonase A/B/Epimerase-like pectate lyase domain-containing protein</fullName>
    </recommendedName>
</protein>
<evidence type="ECO:0000313" key="2">
    <source>
        <dbReference type="EMBL" id="GAA5091736.1"/>
    </source>
</evidence>
<evidence type="ECO:0000313" key="3">
    <source>
        <dbReference type="Proteomes" id="UP001500353"/>
    </source>
</evidence>
<dbReference type="Pfam" id="PF12708">
    <property type="entry name" value="Pect-lyase_RHGA_epim"/>
    <property type="match status" value="1"/>
</dbReference>
<dbReference type="InterPro" id="IPR011050">
    <property type="entry name" value="Pectin_lyase_fold/virulence"/>
</dbReference>
<dbReference type="RefSeq" id="WP_345203069.1">
    <property type="nucleotide sequence ID" value="NZ_BAABHX010000003.1"/>
</dbReference>